<name>A0ABS3TQL6_9PSED</name>
<sequence>MPTSQANAVAEKFAAVSGDHWIEELDDGSHVLIRPLRAEDRDRERDFLNRLSPVTRRLRFQGEVKVSESLLDHLMNVDYAHSMAFIALVHDDGELREIGVSRYADTGDGRECECAVTIADDWQRLGLDLALMRHLIDVARRNGFEQMVSYDSAADARMRELAGKLGFHAVLNPHDACQVTRCLEL</sequence>
<protein>
    <submittedName>
        <fullName evidence="2">GNAT family N-acetyltransferase</fullName>
    </submittedName>
</protein>
<keyword evidence="3" id="KW-1185">Reference proteome</keyword>
<comment type="caution">
    <text evidence="2">The sequence shown here is derived from an EMBL/GenBank/DDBJ whole genome shotgun (WGS) entry which is preliminary data.</text>
</comment>
<evidence type="ECO:0000313" key="3">
    <source>
        <dbReference type="Proteomes" id="UP000669060"/>
    </source>
</evidence>
<organism evidence="2 3">
    <name type="scientific">Pseudomonas schmalbachii</name>
    <dbReference type="NCBI Taxonomy" id="2816993"/>
    <lineage>
        <taxon>Bacteria</taxon>
        <taxon>Pseudomonadati</taxon>
        <taxon>Pseudomonadota</taxon>
        <taxon>Gammaproteobacteria</taxon>
        <taxon>Pseudomonadales</taxon>
        <taxon>Pseudomonadaceae</taxon>
        <taxon>Pseudomonas</taxon>
    </lineage>
</organism>
<dbReference type="EMBL" id="JAELYA010000004">
    <property type="protein sequence ID" value="MBO3275964.1"/>
    <property type="molecule type" value="Genomic_DNA"/>
</dbReference>
<dbReference type="Proteomes" id="UP000669060">
    <property type="component" value="Unassembled WGS sequence"/>
</dbReference>
<dbReference type="InterPro" id="IPR000182">
    <property type="entry name" value="GNAT_dom"/>
</dbReference>
<dbReference type="RefSeq" id="WP_208313997.1">
    <property type="nucleotide sequence ID" value="NZ_JAELYA010000004.1"/>
</dbReference>
<proteinExistence type="predicted"/>
<dbReference type="InterPro" id="IPR016181">
    <property type="entry name" value="Acyl_CoA_acyltransferase"/>
</dbReference>
<dbReference type="Pfam" id="PF13302">
    <property type="entry name" value="Acetyltransf_3"/>
    <property type="match status" value="1"/>
</dbReference>
<gene>
    <name evidence="2" type="ORF">JFY56_12085</name>
</gene>
<dbReference type="PROSITE" id="PS51186">
    <property type="entry name" value="GNAT"/>
    <property type="match status" value="1"/>
</dbReference>
<dbReference type="SUPFAM" id="SSF55729">
    <property type="entry name" value="Acyl-CoA N-acyltransferases (Nat)"/>
    <property type="match status" value="1"/>
</dbReference>
<accession>A0ABS3TQL6</accession>
<reference evidence="2 3" key="1">
    <citation type="submission" date="2020-12" db="EMBL/GenBank/DDBJ databases">
        <title>Pseudomonas schmalbachii sp. nov. isolated from millipede gut.</title>
        <authorList>
            <person name="Shelomi M."/>
        </authorList>
    </citation>
    <scope>NUCLEOTIDE SEQUENCE [LARGE SCALE GENOMIC DNA]</scope>
    <source>
        <strain evidence="2 3">Milli4</strain>
    </source>
</reference>
<feature type="domain" description="N-acetyltransferase" evidence="1">
    <location>
        <begin position="31"/>
        <end position="184"/>
    </location>
</feature>
<dbReference type="Gene3D" id="3.40.630.30">
    <property type="match status" value="1"/>
</dbReference>
<evidence type="ECO:0000259" key="1">
    <source>
        <dbReference type="PROSITE" id="PS51186"/>
    </source>
</evidence>
<evidence type="ECO:0000313" key="2">
    <source>
        <dbReference type="EMBL" id="MBO3275964.1"/>
    </source>
</evidence>